<organism evidence="1 2">
    <name type="scientific">Coemansia aciculifera</name>
    <dbReference type="NCBI Taxonomy" id="417176"/>
    <lineage>
        <taxon>Eukaryota</taxon>
        <taxon>Fungi</taxon>
        <taxon>Fungi incertae sedis</taxon>
        <taxon>Zoopagomycota</taxon>
        <taxon>Kickxellomycotina</taxon>
        <taxon>Kickxellomycetes</taxon>
        <taxon>Kickxellales</taxon>
        <taxon>Kickxellaceae</taxon>
        <taxon>Coemansia</taxon>
    </lineage>
</organism>
<evidence type="ECO:0000313" key="1">
    <source>
        <dbReference type="EMBL" id="KAJ2894401.1"/>
    </source>
</evidence>
<accession>A0ACC1M418</accession>
<dbReference type="Proteomes" id="UP001139981">
    <property type="component" value="Unassembled WGS sequence"/>
</dbReference>
<comment type="caution">
    <text evidence="1">The sequence shown here is derived from an EMBL/GenBank/DDBJ whole genome shotgun (WGS) entry which is preliminary data.</text>
</comment>
<protein>
    <submittedName>
        <fullName evidence="1">Uncharacterized protein</fullName>
    </submittedName>
</protein>
<keyword evidence="2" id="KW-1185">Reference proteome</keyword>
<evidence type="ECO:0000313" key="2">
    <source>
        <dbReference type="Proteomes" id="UP001139981"/>
    </source>
</evidence>
<reference evidence="1" key="1">
    <citation type="submission" date="2022-07" db="EMBL/GenBank/DDBJ databases">
        <title>Phylogenomic reconstructions and comparative analyses of Kickxellomycotina fungi.</title>
        <authorList>
            <person name="Reynolds N.K."/>
            <person name="Stajich J.E."/>
            <person name="Barry K."/>
            <person name="Grigoriev I.V."/>
            <person name="Crous P."/>
            <person name="Smith M.E."/>
        </authorList>
    </citation>
    <scope>NUCLEOTIDE SEQUENCE</scope>
    <source>
        <strain evidence="1">CBS 190363</strain>
    </source>
</reference>
<name>A0ACC1M418_9FUNG</name>
<dbReference type="EMBL" id="JANBVB010000417">
    <property type="protein sequence ID" value="KAJ2894401.1"/>
    <property type="molecule type" value="Genomic_DNA"/>
</dbReference>
<gene>
    <name evidence="1" type="ORF">IWW38_002591</name>
</gene>
<proteinExistence type="predicted"/>
<feature type="non-terminal residue" evidence="1">
    <location>
        <position position="226"/>
    </location>
</feature>
<sequence length="226" mass="25436">MNRLDLSADFADYERAIGDTFASILDDVPVVGSASKDEYVKRFLDVVGLMRAHAKTHRQSFGRHSCMSYDISHGRAFSEELLLLQPGAAFTMNVDDDPSLRNVHIIVEAVNESGAEKYLEHLGLLADYALALWKCQPTRTFVPVLFLHAHDLDLLVFTRRGYYVAPVGPVLFERDDIYDMSGDISESLRHLWFLLTLPANKFGFLFDSHEFPHDVSIDTSSVPATI</sequence>